<evidence type="ECO:0000256" key="1">
    <source>
        <dbReference type="SAM" id="MobiDB-lite"/>
    </source>
</evidence>
<feature type="region of interest" description="Disordered" evidence="1">
    <location>
        <begin position="78"/>
        <end position="198"/>
    </location>
</feature>
<organism evidence="2 3">
    <name type="scientific">Lates japonicus</name>
    <name type="common">Japanese lates</name>
    <dbReference type="NCBI Taxonomy" id="270547"/>
    <lineage>
        <taxon>Eukaryota</taxon>
        <taxon>Metazoa</taxon>
        <taxon>Chordata</taxon>
        <taxon>Craniata</taxon>
        <taxon>Vertebrata</taxon>
        <taxon>Euteleostomi</taxon>
        <taxon>Actinopterygii</taxon>
        <taxon>Neopterygii</taxon>
        <taxon>Teleostei</taxon>
        <taxon>Neoteleostei</taxon>
        <taxon>Acanthomorphata</taxon>
        <taxon>Carangaria</taxon>
        <taxon>Carangaria incertae sedis</taxon>
        <taxon>Centropomidae</taxon>
        <taxon>Lates</taxon>
    </lineage>
</organism>
<comment type="caution">
    <text evidence="2">The sequence shown here is derived from an EMBL/GenBank/DDBJ whole genome shotgun (WGS) entry which is preliminary data.</text>
</comment>
<accession>A0AAD3RNG9</accession>
<reference evidence="2" key="1">
    <citation type="submission" date="2022-08" db="EMBL/GenBank/DDBJ databases">
        <title>Genome sequencing of akame (Lates japonicus).</title>
        <authorList>
            <person name="Hashiguchi Y."/>
            <person name="Takahashi H."/>
        </authorList>
    </citation>
    <scope>NUCLEOTIDE SEQUENCE</scope>
    <source>
        <strain evidence="2">Kochi</strain>
    </source>
</reference>
<evidence type="ECO:0000313" key="3">
    <source>
        <dbReference type="Proteomes" id="UP001279410"/>
    </source>
</evidence>
<keyword evidence="3" id="KW-1185">Reference proteome</keyword>
<protein>
    <submittedName>
        <fullName evidence="2">Uncharacterized protein</fullName>
    </submittedName>
</protein>
<feature type="compositionally biased region" description="Polar residues" evidence="1">
    <location>
        <begin position="187"/>
        <end position="198"/>
    </location>
</feature>
<proteinExistence type="predicted"/>
<evidence type="ECO:0000313" key="2">
    <source>
        <dbReference type="EMBL" id="GLD75453.1"/>
    </source>
</evidence>
<name>A0AAD3RNG9_LATJO</name>
<dbReference type="EMBL" id="BRZM01002977">
    <property type="protein sequence ID" value="GLD75453.1"/>
    <property type="molecule type" value="Genomic_DNA"/>
</dbReference>
<dbReference type="AlphaFoldDB" id="A0AAD3RNG9"/>
<dbReference type="Proteomes" id="UP001279410">
    <property type="component" value="Unassembled WGS sequence"/>
</dbReference>
<sequence>MIINQRLEPLPSTLVCPELVSIRTALFFLFLHAVREALRPPGTDIRHELLKQSLRISDCDGECASSLTTVRSTHVTDVTKSKPSDTGHVTSLILNGGAGGGAGPHGRPEGIDLATQTENGDSIDGRSGPSEAGGEAWSQRSKKVGSSSEMGDTDRQSEVASVLSVESEVRIQRLTSHSPPSFGLYLPQTSHTSDNLGP</sequence>
<gene>
    <name evidence="2" type="ORF">AKAME5_002678700</name>
</gene>